<dbReference type="Pfam" id="PF13704">
    <property type="entry name" value="Glyco_tranf_2_4"/>
    <property type="match status" value="1"/>
</dbReference>
<dbReference type="EMBL" id="AQQZ01000001">
    <property type="protein sequence ID" value="KNG95546.1"/>
    <property type="molecule type" value="Genomic_DNA"/>
</dbReference>
<keyword evidence="2" id="KW-1185">Reference proteome</keyword>
<organism evidence="1 2">
    <name type="scientific">Pseudaestuariivita atlantica</name>
    <dbReference type="NCBI Taxonomy" id="1317121"/>
    <lineage>
        <taxon>Bacteria</taxon>
        <taxon>Pseudomonadati</taxon>
        <taxon>Pseudomonadota</taxon>
        <taxon>Alphaproteobacteria</taxon>
        <taxon>Rhodobacterales</taxon>
        <taxon>Paracoccaceae</taxon>
        <taxon>Pseudaestuariivita</taxon>
    </lineage>
</organism>
<accession>A0A0L1JUV1</accession>
<name>A0A0L1JUV1_9RHOB</name>
<dbReference type="STRING" id="1317121.ATO11_02845"/>
<proteinExistence type="predicted"/>
<evidence type="ECO:0000313" key="2">
    <source>
        <dbReference type="Proteomes" id="UP000036938"/>
    </source>
</evidence>
<dbReference type="OrthoDB" id="3010234at2"/>
<dbReference type="InterPro" id="IPR029044">
    <property type="entry name" value="Nucleotide-diphossugar_trans"/>
</dbReference>
<protein>
    <recommendedName>
        <fullName evidence="3">Glycosyl transferase family 2</fullName>
    </recommendedName>
</protein>
<dbReference type="RefSeq" id="WP_050529280.1">
    <property type="nucleotide sequence ID" value="NZ_AQQZ01000001.1"/>
</dbReference>
<comment type="caution">
    <text evidence="1">The sequence shown here is derived from an EMBL/GenBank/DDBJ whole genome shotgun (WGS) entry which is preliminary data.</text>
</comment>
<reference evidence="1 2" key="1">
    <citation type="journal article" date="2015" name="Int. J. Syst. Evol. Microbiol.">
        <title>Aestuariivita atlantica sp. nov., isolated from deep sea sediment of the Atlantic Ocean.</title>
        <authorList>
            <person name="Li G."/>
            <person name="Lai Q."/>
            <person name="Du Y."/>
            <person name="Liu X."/>
            <person name="Sun F."/>
            <person name="Shao Z."/>
        </authorList>
    </citation>
    <scope>NUCLEOTIDE SEQUENCE [LARGE SCALE GENOMIC DNA]</scope>
    <source>
        <strain evidence="1 2">22II-S11-z3</strain>
    </source>
</reference>
<sequence length="344" mass="38113">MDTFRIEDAAGLAQVVHGTVDPAARSMFAIVKDEMALLPAFVAHYRALGIEQFVVFDDASTDDTRAFLAQQPDCVVLAGPRGFGEQIRYVDPEGAARVERVGTYLKIAVPHLWFDGAYVAYFDADEFLILPDGMTLADVWARLEAEGAAAAVASVVEFFPETVAGLKAPMPHDFAGLIAAYPWFQPERLVETVAGAQPTLVGESKTARLFRAFDIRPEVRRTGWQRLWMPRKAREAQSFMRSPRHKTPIVRRDAHTRLTGSHAANLPPSSDILLTIAHFVFTAQFADKIARAQAWGAHANGASKYRYYARLLERMEAEGGSFLDAASVRYEGPDQLIDAGLMRW</sequence>
<gene>
    <name evidence="1" type="ORF">ATO11_02845</name>
</gene>
<dbReference type="Proteomes" id="UP000036938">
    <property type="component" value="Unassembled WGS sequence"/>
</dbReference>
<evidence type="ECO:0008006" key="3">
    <source>
        <dbReference type="Google" id="ProtNLM"/>
    </source>
</evidence>
<dbReference type="SUPFAM" id="SSF53448">
    <property type="entry name" value="Nucleotide-diphospho-sugar transferases"/>
    <property type="match status" value="1"/>
</dbReference>
<evidence type="ECO:0000313" key="1">
    <source>
        <dbReference type="EMBL" id="KNG95546.1"/>
    </source>
</evidence>
<dbReference type="AlphaFoldDB" id="A0A0L1JUV1"/>